<evidence type="ECO:0000256" key="6">
    <source>
        <dbReference type="ARBA" id="ARBA00023033"/>
    </source>
</evidence>
<evidence type="ECO:0000259" key="16">
    <source>
        <dbReference type="Pfam" id="PF08028"/>
    </source>
</evidence>
<reference evidence="17 18" key="1">
    <citation type="submission" date="2018-03" db="EMBL/GenBank/DDBJ databases">
        <title>The draft genome of Mesorhizobium sp. 6GN-30.</title>
        <authorList>
            <person name="Liu L."/>
            <person name="Li L."/>
            <person name="Wang T."/>
            <person name="Zhang X."/>
            <person name="Liang L."/>
        </authorList>
    </citation>
    <scope>NUCLEOTIDE SEQUENCE [LARGE SCALE GENOMIC DNA]</scope>
    <source>
        <strain evidence="17 18">6GN30</strain>
    </source>
</reference>
<dbReference type="InterPro" id="IPR009100">
    <property type="entry name" value="AcylCoA_DH/oxidase_NM_dom_sf"/>
</dbReference>
<keyword evidence="5" id="KW-0560">Oxidoreductase</keyword>
<keyword evidence="2" id="KW-0285">Flavoprotein</keyword>
<dbReference type="EMBL" id="PXYK01000033">
    <property type="protein sequence ID" value="PSJ53618.1"/>
    <property type="molecule type" value="Genomic_DNA"/>
</dbReference>
<evidence type="ECO:0000256" key="7">
    <source>
        <dbReference type="ARBA" id="ARBA00034307"/>
    </source>
</evidence>
<evidence type="ECO:0000256" key="12">
    <source>
        <dbReference type="ARBA" id="ARBA00048445"/>
    </source>
</evidence>
<evidence type="ECO:0000256" key="9">
    <source>
        <dbReference type="ARBA" id="ARBA00034328"/>
    </source>
</evidence>
<keyword evidence="18" id="KW-1185">Reference proteome</keyword>
<dbReference type="GO" id="GO:0006552">
    <property type="term" value="P:L-leucine catabolic process"/>
    <property type="evidence" value="ECO:0007669"/>
    <property type="project" value="TreeGrafter"/>
</dbReference>
<evidence type="ECO:0000256" key="5">
    <source>
        <dbReference type="ARBA" id="ARBA00023002"/>
    </source>
</evidence>
<evidence type="ECO:0000256" key="11">
    <source>
        <dbReference type="ARBA" id="ARBA00047859"/>
    </source>
</evidence>
<proteinExistence type="inferred from homology"/>
<feature type="domain" description="Acyl-CoA dehydrogenase C-terminal" evidence="16">
    <location>
        <begin position="266"/>
        <end position="399"/>
    </location>
</feature>
<accession>A0A2P7RTS8</accession>
<dbReference type="SUPFAM" id="SSF56645">
    <property type="entry name" value="Acyl-CoA dehydrogenase NM domain-like"/>
    <property type="match status" value="1"/>
</dbReference>
<keyword evidence="4" id="KW-0547">Nucleotide-binding</keyword>
<dbReference type="PIRSF" id="PIRSF016578">
    <property type="entry name" value="HsaA"/>
    <property type="match status" value="1"/>
</dbReference>
<evidence type="ECO:0000256" key="4">
    <source>
        <dbReference type="ARBA" id="ARBA00022741"/>
    </source>
</evidence>
<dbReference type="AlphaFoldDB" id="A0A2P7RTS8"/>
<dbReference type="GO" id="GO:0005737">
    <property type="term" value="C:cytoplasm"/>
    <property type="evidence" value="ECO:0007669"/>
    <property type="project" value="UniProtKB-SubCell"/>
</dbReference>
<evidence type="ECO:0000313" key="18">
    <source>
        <dbReference type="Proteomes" id="UP000241229"/>
    </source>
</evidence>
<comment type="catalytic activity">
    <reaction evidence="11">
        <text>dibenzothiophene + FMNH2 + O2 = dibenzothiophene 5-oxide + FMN + H2O + H(+)</text>
        <dbReference type="Rhea" id="RHEA:49076"/>
        <dbReference type="ChEBI" id="CHEBI:15377"/>
        <dbReference type="ChEBI" id="CHEBI:15378"/>
        <dbReference type="ChEBI" id="CHEBI:15379"/>
        <dbReference type="ChEBI" id="CHEBI:23681"/>
        <dbReference type="ChEBI" id="CHEBI:23683"/>
        <dbReference type="ChEBI" id="CHEBI:57618"/>
        <dbReference type="ChEBI" id="CHEBI:58210"/>
    </reaction>
</comment>
<dbReference type="InterPro" id="IPR046373">
    <property type="entry name" value="Acyl-CoA_Oxase/DH_mid-dom_sf"/>
</dbReference>
<dbReference type="EC" id="1.14.14.21" evidence="9"/>
<evidence type="ECO:0000313" key="17">
    <source>
        <dbReference type="EMBL" id="PSJ53618.1"/>
    </source>
</evidence>
<sequence length="421" mass="44926">MLDEGMTKTTLSPLLGAAFPPLALPAEVAPLMLDLQKAIGGEIAPRAVENDATGRYPTESIAALKRSGFLRAILPKSLGGLGISHRLSMEAQLRLAIADSSVAQIYKVHDEIVREILTYCPEGLKPRLARAIVDEGAIIGLAVAESGRTVDAPMTTTALARPDGGFVVNGRKIYTTAAAEADYIATWAFNPQAPGASENALAGMQLNLIPPATEGVTVHRDWDAIGQRATDSGTITFDQVQTDPLWNATIPGQFSPPHASLRYQVGFCAIMIGTAIGALRQAADFVPSKSRPWPSAKVANAADDPLTQRSTGELVADLVAAYTLMLSAADLLDAYERGDIDRTGLAIPVYAAKVAAHKASLAAASEIYTLMGTRSVARANGFDRYWRNIRVLALHDPVNWKQAEIGRHVLTGWQPEPGLYQ</sequence>
<dbReference type="InterPro" id="IPR013107">
    <property type="entry name" value="Acyl-CoA_DH_C"/>
</dbReference>
<dbReference type="Proteomes" id="UP000241229">
    <property type="component" value="Unassembled WGS sequence"/>
</dbReference>
<dbReference type="SUPFAM" id="SSF47203">
    <property type="entry name" value="Acyl-CoA dehydrogenase C-terminal domain-like"/>
    <property type="match status" value="1"/>
</dbReference>
<evidence type="ECO:0000259" key="15">
    <source>
        <dbReference type="Pfam" id="PF02771"/>
    </source>
</evidence>
<gene>
    <name evidence="17" type="ORF">C7I84_25360</name>
</gene>
<dbReference type="InterPro" id="IPR037069">
    <property type="entry name" value="AcylCoA_DH/ox_N_sf"/>
</dbReference>
<dbReference type="PANTHER" id="PTHR43884">
    <property type="entry name" value="ACYL-COA DEHYDROGENASE"/>
    <property type="match status" value="1"/>
</dbReference>
<feature type="domain" description="Acyl-CoA oxidase/dehydrogenase middle" evidence="14">
    <location>
        <begin position="141"/>
        <end position="240"/>
    </location>
</feature>
<evidence type="ECO:0000256" key="3">
    <source>
        <dbReference type="ARBA" id="ARBA00022643"/>
    </source>
</evidence>
<feature type="domain" description="Acyl-CoA dehydrogenase/oxidase N-terminal" evidence="15">
    <location>
        <begin position="41"/>
        <end position="131"/>
    </location>
</feature>
<comment type="catalytic activity">
    <reaction evidence="13">
        <text>dibenzothiophene + 2 FMNH2 + 2 O2 = dibenzothiophene 5,5-dioxide + 2 FMN + 2 H2O + 2 H(+)</text>
        <dbReference type="Rhea" id="RHEA:49072"/>
        <dbReference type="ChEBI" id="CHEBI:15377"/>
        <dbReference type="ChEBI" id="CHEBI:15378"/>
        <dbReference type="ChEBI" id="CHEBI:15379"/>
        <dbReference type="ChEBI" id="CHEBI:23681"/>
        <dbReference type="ChEBI" id="CHEBI:57618"/>
        <dbReference type="ChEBI" id="CHEBI:58210"/>
        <dbReference type="ChEBI" id="CHEBI:90356"/>
        <dbReference type="EC" id="1.14.14.21"/>
    </reaction>
</comment>
<comment type="pathway">
    <text evidence="7">Sulfur metabolism; dibenzothiophene degradation.</text>
</comment>
<comment type="subcellular location">
    <subcellularLocation>
        <location evidence="1">Cytoplasm</location>
    </subcellularLocation>
</comment>
<dbReference type="GO" id="GO:0008470">
    <property type="term" value="F:3-methylbutanoyl-CoA dehydrogenase activity"/>
    <property type="evidence" value="ECO:0007669"/>
    <property type="project" value="TreeGrafter"/>
</dbReference>
<comment type="catalytic activity">
    <reaction evidence="12">
        <text>dibenzothiophene 5-oxide + FMNH2 + O2 = dibenzothiophene 5,5-dioxide + FMN + H2O + H(+)</text>
        <dbReference type="Rhea" id="RHEA:49080"/>
        <dbReference type="ChEBI" id="CHEBI:15377"/>
        <dbReference type="ChEBI" id="CHEBI:15378"/>
        <dbReference type="ChEBI" id="CHEBI:15379"/>
        <dbReference type="ChEBI" id="CHEBI:23683"/>
        <dbReference type="ChEBI" id="CHEBI:57618"/>
        <dbReference type="ChEBI" id="CHEBI:58210"/>
        <dbReference type="ChEBI" id="CHEBI:90356"/>
    </reaction>
</comment>
<dbReference type="OrthoDB" id="6184213at2"/>
<evidence type="ECO:0000256" key="8">
    <source>
        <dbReference type="ARBA" id="ARBA00034317"/>
    </source>
</evidence>
<comment type="similarity">
    <text evidence="8">Belongs to the DszC flavin monooxygenase family.</text>
</comment>
<keyword evidence="3" id="KW-0288">FMN</keyword>
<protein>
    <recommendedName>
        <fullName evidence="10">Dibenzothiophene monooxygenase</fullName>
        <ecNumber evidence="9">1.14.14.21</ecNumber>
    </recommendedName>
</protein>
<evidence type="ECO:0000256" key="1">
    <source>
        <dbReference type="ARBA" id="ARBA00004496"/>
    </source>
</evidence>
<evidence type="ECO:0000256" key="10">
    <source>
        <dbReference type="ARBA" id="ARBA00034345"/>
    </source>
</evidence>
<dbReference type="Gene3D" id="1.20.140.10">
    <property type="entry name" value="Butyryl-CoA Dehydrogenase, subunit A, domain 3"/>
    <property type="match status" value="1"/>
</dbReference>
<dbReference type="Pfam" id="PF02770">
    <property type="entry name" value="Acyl-CoA_dh_M"/>
    <property type="match status" value="1"/>
</dbReference>
<dbReference type="Pfam" id="PF08028">
    <property type="entry name" value="Acyl-CoA_dh_2"/>
    <property type="match status" value="1"/>
</dbReference>
<name>A0A2P7RTS8_9HYPH</name>
<comment type="caution">
    <text evidence="17">The sequence shown here is derived from an EMBL/GenBank/DDBJ whole genome shotgun (WGS) entry which is preliminary data.</text>
</comment>
<dbReference type="InterPro" id="IPR036250">
    <property type="entry name" value="AcylCo_DH-like_C"/>
</dbReference>
<dbReference type="Gene3D" id="1.10.540.10">
    <property type="entry name" value="Acyl-CoA dehydrogenase/oxidase, N-terminal domain"/>
    <property type="match status" value="1"/>
</dbReference>
<organism evidence="17 18">
    <name type="scientific">Kumtagia ephedrae</name>
    <dbReference type="NCBI Taxonomy" id="2116701"/>
    <lineage>
        <taxon>Bacteria</taxon>
        <taxon>Pseudomonadati</taxon>
        <taxon>Pseudomonadota</taxon>
        <taxon>Alphaproteobacteria</taxon>
        <taxon>Hyphomicrobiales</taxon>
        <taxon>Phyllobacteriaceae</taxon>
        <taxon>Kumtagia</taxon>
    </lineage>
</organism>
<evidence type="ECO:0000259" key="14">
    <source>
        <dbReference type="Pfam" id="PF02770"/>
    </source>
</evidence>
<dbReference type="Pfam" id="PF02771">
    <property type="entry name" value="Acyl-CoA_dh_N"/>
    <property type="match status" value="1"/>
</dbReference>
<dbReference type="GO" id="GO:0004497">
    <property type="term" value="F:monooxygenase activity"/>
    <property type="evidence" value="ECO:0007669"/>
    <property type="project" value="UniProtKB-KW"/>
</dbReference>
<dbReference type="PANTHER" id="PTHR43884:SF12">
    <property type="entry name" value="ISOVALERYL-COA DEHYDROGENASE, MITOCHONDRIAL-RELATED"/>
    <property type="match status" value="1"/>
</dbReference>
<keyword evidence="6" id="KW-0503">Monooxygenase</keyword>
<dbReference type="InterPro" id="IPR013786">
    <property type="entry name" value="AcylCoA_DH/ox_N"/>
</dbReference>
<evidence type="ECO:0000256" key="2">
    <source>
        <dbReference type="ARBA" id="ARBA00022630"/>
    </source>
</evidence>
<evidence type="ECO:0000256" key="13">
    <source>
        <dbReference type="ARBA" id="ARBA00049456"/>
    </source>
</evidence>
<dbReference type="GO" id="GO:0050660">
    <property type="term" value="F:flavin adenine dinucleotide binding"/>
    <property type="evidence" value="ECO:0007669"/>
    <property type="project" value="InterPro"/>
</dbReference>
<dbReference type="Gene3D" id="2.40.110.10">
    <property type="entry name" value="Butyryl-CoA Dehydrogenase, subunit A, domain 2"/>
    <property type="match status" value="1"/>
</dbReference>
<dbReference type="InterPro" id="IPR006091">
    <property type="entry name" value="Acyl-CoA_Oxase/DH_mid-dom"/>
</dbReference>